<name>A0A2M6NSL8_9BACT</name>
<feature type="transmembrane region" description="Helical" evidence="1">
    <location>
        <begin position="58"/>
        <end position="82"/>
    </location>
</feature>
<comment type="caution">
    <text evidence="2">The sequence shown here is derived from an EMBL/GenBank/DDBJ whole genome shotgun (WGS) entry which is preliminary data.</text>
</comment>
<evidence type="ECO:0000313" key="3">
    <source>
        <dbReference type="Proteomes" id="UP000228756"/>
    </source>
</evidence>
<protein>
    <submittedName>
        <fullName evidence="2">Uncharacterized protein</fullName>
    </submittedName>
</protein>
<evidence type="ECO:0000256" key="1">
    <source>
        <dbReference type="SAM" id="Phobius"/>
    </source>
</evidence>
<dbReference type="AlphaFoldDB" id="A0A2M6NSL8"/>
<keyword evidence="1" id="KW-0472">Membrane</keyword>
<gene>
    <name evidence="2" type="ORF">COU42_00465</name>
</gene>
<reference evidence="3" key="1">
    <citation type="submission" date="2017-09" db="EMBL/GenBank/DDBJ databases">
        <title>Depth-based differentiation of microbial function through sediment-hosted aquifers and enrichment of novel symbionts in the deep terrestrial subsurface.</title>
        <authorList>
            <person name="Probst A.J."/>
            <person name="Ladd B."/>
            <person name="Jarett J.K."/>
            <person name="Geller-Mcgrath D.E."/>
            <person name="Sieber C.M.K."/>
            <person name="Emerson J.B."/>
            <person name="Anantharaman K."/>
            <person name="Thomas B.C."/>
            <person name="Malmstrom R."/>
            <person name="Stieglmeier M."/>
            <person name="Klingl A."/>
            <person name="Woyke T."/>
            <person name="Ryan C.M."/>
            <person name="Banfield J.F."/>
        </authorList>
    </citation>
    <scope>NUCLEOTIDE SEQUENCE [LARGE SCALE GENOMIC DNA]</scope>
</reference>
<dbReference type="EMBL" id="PFCJ01000004">
    <property type="protein sequence ID" value="PIR72640.1"/>
    <property type="molecule type" value="Genomic_DNA"/>
</dbReference>
<proteinExistence type="predicted"/>
<organism evidence="2 3">
    <name type="scientific">Candidatus Nealsonbacteria bacterium CG10_big_fil_rev_8_21_14_0_10_36_24</name>
    <dbReference type="NCBI Taxonomy" id="1974710"/>
    <lineage>
        <taxon>Bacteria</taxon>
        <taxon>Candidatus Nealsoniibacteriota</taxon>
    </lineage>
</organism>
<evidence type="ECO:0000313" key="2">
    <source>
        <dbReference type="EMBL" id="PIR72640.1"/>
    </source>
</evidence>
<sequence length="140" mass="15421">MKKIILVIFLNLLFLPILVLAGGTNCPTEGLVPCGNVPSCPCELCDIFVMIDRVLDFLLFKIVPVLAALMIAIGGFMYIFAFGKPETISQAKRLFTAITMGLLIIYGAWALINTFFVIIGLSDFGLRLTGPDKWFIINCQ</sequence>
<keyword evidence="1" id="KW-1133">Transmembrane helix</keyword>
<accession>A0A2M6NSL8</accession>
<dbReference type="Proteomes" id="UP000228756">
    <property type="component" value="Unassembled WGS sequence"/>
</dbReference>
<keyword evidence="1" id="KW-0812">Transmembrane</keyword>
<feature type="transmembrane region" description="Helical" evidence="1">
    <location>
        <begin position="94"/>
        <end position="121"/>
    </location>
</feature>